<sequence length="247" mass="26533">MMSRRRWRTLAGMLLLLLVAACDTTIKTDDAEVGEALAKTELSGPAEALLIDTTKSEVTWIGSKMTGRHNGTICIKSGEIEVQSGRISGGQIVLDLTGLQCTDKSINTESSNKLATHLKSADFFDVENHPTAIFEIVSVAPYDSLSKKEESAQSKATQSELKVNNPTHTITGNLTIKGNTKSVTFPARVTVEDSQLKAKANFNIDRTKWGLVYRSDESLGDKTIYSSVNIGLSVLAKPAAGTTVAAD</sequence>
<dbReference type="SMART" id="SM00867">
    <property type="entry name" value="YceI"/>
    <property type="match status" value="1"/>
</dbReference>
<dbReference type="AlphaFoldDB" id="A0A5C8K9Z0"/>
<reference evidence="3 4" key="1">
    <citation type="submission" date="2019-08" db="EMBL/GenBank/DDBJ databases">
        <authorList>
            <person name="Shi S."/>
        </authorList>
    </citation>
    <scope>NUCLEOTIDE SEQUENCE [LARGE SCALE GENOMIC DNA]</scope>
    <source>
        <strain evidence="3 4">GY10130</strain>
    </source>
</reference>
<dbReference type="Gene3D" id="2.40.128.110">
    <property type="entry name" value="Lipid/polyisoprenoid-binding, YceI-like"/>
    <property type="match status" value="1"/>
</dbReference>
<dbReference type="RefSeq" id="WP_147921508.1">
    <property type="nucleotide sequence ID" value="NZ_VRTY01000029.1"/>
</dbReference>
<dbReference type="InterPro" id="IPR036761">
    <property type="entry name" value="TTHA0802/YceI-like_sf"/>
</dbReference>
<proteinExistence type="predicted"/>
<dbReference type="OrthoDB" id="951410at2"/>
<protein>
    <submittedName>
        <fullName evidence="3">YceI family protein</fullName>
    </submittedName>
</protein>
<feature type="signal peptide" evidence="1">
    <location>
        <begin position="1"/>
        <end position="21"/>
    </location>
</feature>
<feature type="domain" description="Lipid/polyisoprenoid-binding YceI-like" evidence="2">
    <location>
        <begin position="48"/>
        <end position="237"/>
    </location>
</feature>
<comment type="caution">
    <text evidence="3">The sequence shown here is derived from an EMBL/GenBank/DDBJ whole genome shotgun (WGS) entry which is preliminary data.</text>
</comment>
<dbReference type="PROSITE" id="PS51257">
    <property type="entry name" value="PROKAR_LIPOPROTEIN"/>
    <property type="match status" value="1"/>
</dbReference>
<dbReference type="PANTHER" id="PTHR34406:SF1">
    <property type="entry name" value="PROTEIN YCEI"/>
    <property type="match status" value="1"/>
</dbReference>
<evidence type="ECO:0000256" key="1">
    <source>
        <dbReference type="SAM" id="SignalP"/>
    </source>
</evidence>
<accession>A0A5C8K9Z0</accession>
<name>A0A5C8K9Z0_9BACT</name>
<evidence type="ECO:0000313" key="3">
    <source>
        <dbReference type="EMBL" id="TXK47424.1"/>
    </source>
</evidence>
<dbReference type="EMBL" id="VRTY01000029">
    <property type="protein sequence ID" value="TXK47424.1"/>
    <property type="molecule type" value="Genomic_DNA"/>
</dbReference>
<dbReference type="SUPFAM" id="SSF101874">
    <property type="entry name" value="YceI-like"/>
    <property type="match status" value="1"/>
</dbReference>
<evidence type="ECO:0000259" key="2">
    <source>
        <dbReference type="SMART" id="SM00867"/>
    </source>
</evidence>
<dbReference type="InterPro" id="IPR007372">
    <property type="entry name" value="Lipid/polyisoprenoid-bd_YceI"/>
</dbReference>
<evidence type="ECO:0000313" key="4">
    <source>
        <dbReference type="Proteomes" id="UP000321926"/>
    </source>
</evidence>
<gene>
    <name evidence="3" type="ORF">FVR03_09510</name>
</gene>
<dbReference type="PANTHER" id="PTHR34406">
    <property type="entry name" value="PROTEIN YCEI"/>
    <property type="match status" value="1"/>
</dbReference>
<keyword evidence="4" id="KW-1185">Reference proteome</keyword>
<organism evidence="3 4">
    <name type="scientific">Pontibacter qinzhouensis</name>
    <dbReference type="NCBI Taxonomy" id="2603253"/>
    <lineage>
        <taxon>Bacteria</taxon>
        <taxon>Pseudomonadati</taxon>
        <taxon>Bacteroidota</taxon>
        <taxon>Cytophagia</taxon>
        <taxon>Cytophagales</taxon>
        <taxon>Hymenobacteraceae</taxon>
        <taxon>Pontibacter</taxon>
    </lineage>
</organism>
<keyword evidence="1" id="KW-0732">Signal</keyword>
<feature type="chain" id="PRO_5022689783" evidence="1">
    <location>
        <begin position="22"/>
        <end position="247"/>
    </location>
</feature>
<dbReference type="Pfam" id="PF04264">
    <property type="entry name" value="YceI"/>
    <property type="match status" value="1"/>
</dbReference>
<dbReference type="Proteomes" id="UP000321926">
    <property type="component" value="Unassembled WGS sequence"/>
</dbReference>